<dbReference type="Proteomes" id="UP000258309">
    <property type="component" value="Unassembled WGS sequence"/>
</dbReference>
<reference evidence="5 6" key="1">
    <citation type="submission" date="2018-05" db="EMBL/GenBank/DDBJ databases">
        <title>Draft genome sequence of Scytalidium lignicola DSM 105466, a ubiquitous saprotrophic fungus.</title>
        <authorList>
            <person name="Buettner E."/>
            <person name="Gebauer A.M."/>
            <person name="Hofrichter M."/>
            <person name="Liers C."/>
            <person name="Kellner H."/>
        </authorList>
    </citation>
    <scope>NUCLEOTIDE SEQUENCE [LARGE SCALE GENOMIC DNA]</scope>
    <source>
        <strain evidence="5 6">DSM 105466</strain>
    </source>
</reference>
<dbReference type="STRING" id="5539.A0A3E2H5Y4"/>
<keyword evidence="2" id="KW-0472">Membrane</keyword>
<evidence type="ECO:0000256" key="1">
    <source>
        <dbReference type="SAM" id="MobiDB-lite"/>
    </source>
</evidence>
<feature type="non-terminal residue" evidence="5">
    <location>
        <position position="1"/>
    </location>
</feature>
<dbReference type="CDD" id="cd05471">
    <property type="entry name" value="pepsin_like"/>
    <property type="match status" value="1"/>
</dbReference>
<accession>A0A3E2H5Y4</accession>
<dbReference type="SUPFAM" id="SSF50630">
    <property type="entry name" value="Acid proteases"/>
    <property type="match status" value="1"/>
</dbReference>
<sequence length="643" mass="68856">MRGHFHDALLLLFTMMTAATQSMMGGELLVDQKAANATEAIPSPLVILPSQYWDGVEGLWSSFALRVGTPAQIVRVLASTNSPETMVVLPLGCTSAAIDPVPSDCANSRGGLFSLNMSTTWQDQGLFGINQDGVGFEADLGYSQNADYGLETLGLGFVAGANGPTLEKQTVAAIATASPFYLGILGMSTQPVNYSTVGNFSASSYFSTLRSHLLIPSLSWSFTAGAKYRLKAGQYAQLIFGGYDSSRFIPNSASFTLNQDVDRDIVVAIQSITFSGTTQSSLLSTPTFAFIESTDPNFWLPEAACQAFEQAFGLSTDNATSLYLLNSTHYAQLQTANPQVTFTLSNSLSGGQTVNIVLPFSAFALPATPPFTPNKTLYFPLRKAANDSQITLGRAFLQEALVDYERGNFSVSQCEWQDGVAPQIATIISPTYNNSLSSTTPTTTATLSSRPSTVPVGVIVGAVVGGASVLVSAVGLGYFIIRSRKSQPLEEPIENIGLTNPSIENKKDQTDNKSTFSHQEPNSPYLSHKMPDTRGSMYKSEVAHNPDAELGTQGEIFQMPTTEHDEDGYFATAHRIASERRAITILQIDGRSLVYEVPGSEPARIEMDATPVMSVESSTGLQISRPISRESSLGSPSDADKVS</sequence>
<dbReference type="PROSITE" id="PS51767">
    <property type="entry name" value="PEPTIDASE_A1"/>
    <property type="match status" value="1"/>
</dbReference>
<feature type="region of interest" description="Disordered" evidence="1">
    <location>
        <begin position="498"/>
        <end position="531"/>
    </location>
</feature>
<keyword evidence="2" id="KW-1133">Transmembrane helix</keyword>
<protein>
    <recommendedName>
        <fullName evidence="4">Peptidase A1 domain-containing protein</fullName>
    </recommendedName>
</protein>
<feature type="non-terminal residue" evidence="5">
    <location>
        <position position="643"/>
    </location>
</feature>
<feature type="chain" id="PRO_5017698365" description="Peptidase A1 domain-containing protein" evidence="3">
    <location>
        <begin position="20"/>
        <end position="643"/>
    </location>
</feature>
<feature type="region of interest" description="Disordered" evidence="1">
    <location>
        <begin position="610"/>
        <end position="643"/>
    </location>
</feature>
<name>A0A3E2H5Y4_SCYLI</name>
<dbReference type="Pfam" id="PF00026">
    <property type="entry name" value="Asp"/>
    <property type="match status" value="1"/>
</dbReference>
<dbReference type="InterPro" id="IPR034164">
    <property type="entry name" value="Pepsin-like_dom"/>
</dbReference>
<evidence type="ECO:0000313" key="5">
    <source>
        <dbReference type="EMBL" id="RFU28804.1"/>
    </source>
</evidence>
<evidence type="ECO:0000256" key="3">
    <source>
        <dbReference type="SAM" id="SignalP"/>
    </source>
</evidence>
<keyword evidence="2" id="KW-0812">Transmembrane</keyword>
<evidence type="ECO:0000256" key="2">
    <source>
        <dbReference type="SAM" id="Phobius"/>
    </source>
</evidence>
<dbReference type="InterPro" id="IPR033121">
    <property type="entry name" value="PEPTIDASE_A1"/>
</dbReference>
<feature type="signal peptide" evidence="3">
    <location>
        <begin position="1"/>
        <end position="19"/>
    </location>
</feature>
<dbReference type="InterPro" id="IPR021109">
    <property type="entry name" value="Peptidase_aspartic_dom_sf"/>
</dbReference>
<evidence type="ECO:0000259" key="4">
    <source>
        <dbReference type="PROSITE" id="PS51767"/>
    </source>
</evidence>
<gene>
    <name evidence="5" type="ORF">B7463_g7553</name>
</gene>
<feature type="compositionally biased region" description="Polar residues" evidence="1">
    <location>
        <begin position="512"/>
        <end position="525"/>
    </location>
</feature>
<dbReference type="EMBL" id="NCSJ02000150">
    <property type="protein sequence ID" value="RFU28804.1"/>
    <property type="molecule type" value="Genomic_DNA"/>
</dbReference>
<keyword evidence="3" id="KW-0732">Signal</keyword>
<feature type="domain" description="Peptidase A1" evidence="4">
    <location>
        <begin position="61"/>
        <end position="414"/>
    </location>
</feature>
<organism evidence="5 6">
    <name type="scientific">Scytalidium lignicola</name>
    <name type="common">Hyphomycete</name>
    <dbReference type="NCBI Taxonomy" id="5539"/>
    <lineage>
        <taxon>Eukaryota</taxon>
        <taxon>Fungi</taxon>
        <taxon>Dikarya</taxon>
        <taxon>Ascomycota</taxon>
        <taxon>Pezizomycotina</taxon>
        <taxon>Leotiomycetes</taxon>
        <taxon>Leotiomycetes incertae sedis</taxon>
        <taxon>Scytalidium</taxon>
    </lineage>
</organism>
<feature type="transmembrane region" description="Helical" evidence="2">
    <location>
        <begin position="456"/>
        <end position="481"/>
    </location>
</feature>
<dbReference type="AlphaFoldDB" id="A0A3E2H5Y4"/>
<dbReference type="OrthoDB" id="4074350at2759"/>
<evidence type="ECO:0000313" key="6">
    <source>
        <dbReference type="Proteomes" id="UP000258309"/>
    </source>
</evidence>
<dbReference type="Gene3D" id="2.40.70.10">
    <property type="entry name" value="Acid Proteases"/>
    <property type="match status" value="2"/>
</dbReference>
<proteinExistence type="predicted"/>
<dbReference type="OMA" id="CANSRGR"/>
<keyword evidence="6" id="KW-1185">Reference proteome</keyword>
<comment type="caution">
    <text evidence="5">The sequence shown here is derived from an EMBL/GenBank/DDBJ whole genome shotgun (WGS) entry which is preliminary data.</text>
</comment>